<name>W1EVA7_ECOLX</name>
<dbReference type="AlphaFoldDB" id="W1EVA7"/>
<protein>
    <submittedName>
        <fullName evidence="2">Uncharacterized protein</fullName>
    </submittedName>
</protein>
<accession>W1EVA7</accession>
<feature type="transmembrane region" description="Helical" evidence="1">
    <location>
        <begin position="20"/>
        <end position="38"/>
    </location>
</feature>
<keyword evidence="1" id="KW-0472">Membrane</keyword>
<sequence>MQAKIVIYLRIIIQFIKFNYLCTMCFINLAMVLMTVNFI</sequence>
<organism evidence="2 3">
    <name type="scientific">Escherichia coli ISC7</name>
    <dbReference type="NCBI Taxonomy" id="1432555"/>
    <lineage>
        <taxon>Bacteria</taxon>
        <taxon>Pseudomonadati</taxon>
        <taxon>Pseudomonadota</taxon>
        <taxon>Gammaproteobacteria</taxon>
        <taxon>Enterobacterales</taxon>
        <taxon>Enterobacteriaceae</taxon>
        <taxon>Escherichia</taxon>
    </lineage>
</organism>
<dbReference type="EMBL" id="CBWN010000016">
    <property type="protein sequence ID" value="CDL24727.1"/>
    <property type="molecule type" value="Genomic_DNA"/>
</dbReference>
<reference evidence="2 3" key="1">
    <citation type="submission" date="2013-10" db="EMBL/GenBank/DDBJ databases">
        <title>Antibiotic resistance diversity of beta-lactamase producers in the General Hospital Vienna.</title>
        <authorList>
            <person name="Barisic I."/>
            <person name="Mitteregger D."/>
            <person name="Hirschl A.M."/>
            <person name="Noehammer C."/>
            <person name="Wiesinger-Mayr H."/>
        </authorList>
    </citation>
    <scope>NUCLEOTIDE SEQUENCE [LARGE SCALE GENOMIC DNA]</scope>
    <source>
        <strain evidence="2 3">ISC7</strain>
    </source>
</reference>
<comment type="caution">
    <text evidence="2">The sequence shown here is derived from an EMBL/GenBank/DDBJ whole genome shotgun (WGS) entry which is preliminary data.</text>
</comment>
<keyword evidence="1" id="KW-1133">Transmembrane helix</keyword>
<evidence type="ECO:0000313" key="2">
    <source>
        <dbReference type="EMBL" id="CDL24727.1"/>
    </source>
</evidence>
<evidence type="ECO:0000256" key="1">
    <source>
        <dbReference type="SAM" id="Phobius"/>
    </source>
</evidence>
<evidence type="ECO:0000313" key="3">
    <source>
        <dbReference type="Proteomes" id="UP000019199"/>
    </source>
</evidence>
<dbReference type="Proteomes" id="UP000019199">
    <property type="component" value="Unassembled WGS sequence"/>
</dbReference>
<keyword evidence="1" id="KW-0812">Transmembrane</keyword>
<proteinExistence type="predicted"/>